<reference evidence="1 2" key="1">
    <citation type="submission" date="2011-09" db="EMBL/GenBank/DDBJ databases">
        <authorList>
            <person name="McClelland M."/>
            <person name="Clifton S."/>
            <person name="Porwollik S."/>
            <person name="Cheng P."/>
            <person name="Wollam A."/>
            <person name="Wang C."/>
            <person name="Pepin K."/>
            <person name="Bhonagiri V."/>
            <person name="Fulton R."/>
            <person name="Fulton L.F."/>
            <person name="Delehaunty K."/>
            <person name="Fronick C."/>
            <person name="O'Laughlin M."/>
            <person name="Godfrey J."/>
            <person name="Waligorski J."/>
            <person name="Appelbaum E."/>
            <person name="Farmer C."/>
            <person name="Strong C."/>
            <person name="Tomlinson C."/>
            <person name="Hou S."/>
            <person name="Minx P."/>
            <person name="Warren W."/>
            <person name="Wilson R.K."/>
        </authorList>
    </citation>
    <scope>NUCLEOTIDE SEQUENCE [LARGE SCALE GENOMIC DNA]</scope>
    <source>
        <strain evidence="2">SARB 27</strain>
    </source>
</reference>
<evidence type="ECO:0000313" key="2">
    <source>
        <dbReference type="Proteomes" id="UP000004564"/>
    </source>
</evidence>
<accession>A0A6C8GBH2</accession>
<dbReference type="Proteomes" id="UP000004564">
    <property type="component" value="Chromosome"/>
</dbReference>
<evidence type="ECO:0000313" key="1">
    <source>
        <dbReference type="EMBL" id="EHB42967.1"/>
    </source>
</evidence>
<sequence length="105" mass="12063">MALRFLSLLTGTQGTLRHAHSDKSAHAKIALFAIGGDIFRFEDQFFALLITDLYRDNMILVDFNHFQFRPPHSGLYKIAWCEHHALLLNNAINPPSVYYTLTDAW</sequence>
<name>A0A6C8GBH2_SALIN</name>
<organism evidence="1 2">
    <name type="scientific">Salmonella enterica subsp. enterica serovar Infantis str. SARB27</name>
    <dbReference type="NCBI Taxonomy" id="596155"/>
    <lineage>
        <taxon>Bacteria</taxon>
        <taxon>Pseudomonadati</taxon>
        <taxon>Pseudomonadota</taxon>
        <taxon>Gammaproteobacteria</taxon>
        <taxon>Enterobacterales</taxon>
        <taxon>Enterobacteriaceae</taxon>
        <taxon>Salmonella</taxon>
    </lineage>
</organism>
<dbReference type="EMBL" id="AFYI01000002">
    <property type="protein sequence ID" value="EHB42967.1"/>
    <property type="molecule type" value="Genomic_DNA"/>
</dbReference>
<gene>
    <name evidence="1" type="ORF">SEENIN0B_02866</name>
</gene>
<dbReference type="AlphaFoldDB" id="A0A6C8GBH2"/>
<proteinExistence type="predicted"/>
<comment type="caution">
    <text evidence="1">The sequence shown here is derived from an EMBL/GenBank/DDBJ whole genome shotgun (WGS) entry which is preliminary data.</text>
</comment>
<protein>
    <submittedName>
        <fullName evidence="1">Uncharacterized protein</fullName>
    </submittedName>
</protein>